<dbReference type="InterPro" id="IPR040457">
    <property type="entry name" value="GCP_C"/>
</dbReference>
<evidence type="ECO:0000259" key="7">
    <source>
        <dbReference type="Pfam" id="PF04130"/>
    </source>
</evidence>
<feature type="compositionally biased region" description="Basic and acidic residues" evidence="6">
    <location>
        <begin position="699"/>
        <end position="716"/>
    </location>
</feature>
<feature type="compositionally biased region" description="Low complexity" evidence="6">
    <location>
        <begin position="1967"/>
        <end position="1994"/>
    </location>
</feature>
<feature type="region of interest" description="Disordered" evidence="6">
    <location>
        <begin position="2340"/>
        <end position="2359"/>
    </location>
</feature>
<feature type="compositionally biased region" description="Low complexity" evidence="6">
    <location>
        <begin position="36"/>
        <end position="49"/>
    </location>
</feature>
<dbReference type="GO" id="GO:0000930">
    <property type="term" value="C:gamma-tubulin complex"/>
    <property type="evidence" value="ECO:0007669"/>
    <property type="project" value="TreeGrafter"/>
</dbReference>
<feature type="compositionally biased region" description="Polar residues" evidence="6">
    <location>
        <begin position="374"/>
        <end position="389"/>
    </location>
</feature>
<feature type="compositionally biased region" description="Basic and acidic residues" evidence="6">
    <location>
        <begin position="9"/>
        <end position="34"/>
    </location>
</feature>
<dbReference type="PANTHER" id="PTHR19302">
    <property type="entry name" value="GAMMA TUBULIN COMPLEX PROTEIN"/>
    <property type="match status" value="1"/>
</dbReference>
<feature type="domain" description="Gamma tubulin complex component C-terminal" evidence="7">
    <location>
        <begin position="2531"/>
        <end position="2869"/>
    </location>
</feature>
<evidence type="ECO:0000256" key="3">
    <source>
        <dbReference type="ARBA" id="ARBA00022490"/>
    </source>
</evidence>
<feature type="region of interest" description="Disordered" evidence="6">
    <location>
        <begin position="2471"/>
        <end position="2524"/>
    </location>
</feature>
<comment type="subcellular location">
    <subcellularLocation>
        <location evidence="1">Cytoplasm</location>
        <location evidence="1">Cytoskeleton</location>
    </subcellularLocation>
</comment>
<dbReference type="GO" id="GO:0051321">
    <property type="term" value="P:meiotic cell cycle"/>
    <property type="evidence" value="ECO:0007669"/>
    <property type="project" value="TreeGrafter"/>
</dbReference>
<feature type="compositionally biased region" description="Basic and acidic residues" evidence="6">
    <location>
        <begin position="473"/>
        <end position="489"/>
    </location>
</feature>
<proteinExistence type="inferred from homology"/>
<evidence type="ECO:0000256" key="5">
    <source>
        <dbReference type="ARBA" id="ARBA00023212"/>
    </source>
</evidence>
<feature type="compositionally biased region" description="Low complexity" evidence="6">
    <location>
        <begin position="857"/>
        <end position="872"/>
    </location>
</feature>
<feature type="region of interest" description="Disordered" evidence="6">
    <location>
        <begin position="1138"/>
        <end position="1162"/>
    </location>
</feature>
<feature type="compositionally biased region" description="Low complexity" evidence="6">
    <location>
        <begin position="2340"/>
        <end position="2352"/>
    </location>
</feature>
<dbReference type="GO" id="GO:0007020">
    <property type="term" value="P:microtubule nucleation"/>
    <property type="evidence" value="ECO:0007669"/>
    <property type="project" value="InterPro"/>
</dbReference>
<dbReference type="Gene3D" id="1.20.120.1900">
    <property type="entry name" value="Gamma-tubulin complex, C-terminal domain"/>
    <property type="match status" value="1"/>
</dbReference>
<evidence type="ECO:0000256" key="6">
    <source>
        <dbReference type="SAM" id="MobiDB-lite"/>
    </source>
</evidence>
<feature type="region of interest" description="Disordered" evidence="6">
    <location>
        <begin position="2584"/>
        <end position="2685"/>
    </location>
</feature>
<feature type="compositionally biased region" description="Low complexity" evidence="6">
    <location>
        <begin position="2083"/>
        <end position="2094"/>
    </location>
</feature>
<feature type="compositionally biased region" description="Basic and acidic residues" evidence="6">
    <location>
        <begin position="651"/>
        <end position="669"/>
    </location>
</feature>
<feature type="compositionally biased region" description="Basic and acidic residues" evidence="6">
    <location>
        <begin position="1284"/>
        <end position="1295"/>
    </location>
</feature>
<accession>A0A0F7USF9</accession>
<feature type="region of interest" description="Disordered" evidence="6">
    <location>
        <begin position="609"/>
        <end position="629"/>
    </location>
</feature>
<feature type="region of interest" description="Disordered" evidence="6">
    <location>
        <begin position="1277"/>
        <end position="1317"/>
    </location>
</feature>
<feature type="region of interest" description="Disordered" evidence="6">
    <location>
        <begin position="536"/>
        <end position="586"/>
    </location>
</feature>
<sequence length="2889" mass="314317">MPAFSLLRSRADNDSASSEMRRDPPRRERRRESEETSSSSAELSDFASRPRGPARLISLLSELLERHSGGRDAFSHRGETQQRLKNAAWERLLLPALRHRLPAPPSSASFSPSLPSSFASSARSRVLELCHQWRWHGREDDSRALLLLCEVVLSRTSSALPSFSLSSSADAGFDARKLKNSGALVYLLLLLSSFSDARDSRDASEEHSTNAEDLCRASEFSRHVLTAAGVHTPQLDARRLRLSFAGTRASSQASSSPSLSRGISLKLREEIRAAARRLGLSGSAPRSDPSCSAQEVEAADKTQGVEADGEGEKSERDRGTANEAAGRADCVSEQEVPWKSTVESASPEESASHEEDPLGAKEESATDSLHSRVSYASQSQETGLSQHGASSLGAPLCPDPQWPRDLPLSASSVSPVSSVSSLRAVFAPVSPPEFSFRRVAALPLGASASRRRLETSVGKPLSAPLRQLSLCDSGKRPELSSRIPERSGEAETGGDALSWGGAWRGCFDRRSLAPSLLPPLSEGECLFRLVAEGESLSGLQRNPAPSSSRSLLSPRPVSSSASSSASSAFSDSPSSSSPAFPGLSAAAPGRVELCGDAFPSAFAREPPRFFPLPQSLLPGGPAPTNQRRDNGVSFFAAFALEEEDIETPWLRDRKRELQGDRDERGERGDSSSSGSQGARNQEEADGNEGTVVQPGVLCWKRETESVSLERERKTPPARDGGGAPRAALAMPETWEKEMIRWLQSQETGRLHASSAVVDDRGFPEIRRFASWDMRLLQPRIQRVAESLRAANAGDAGAPADAWTAQMLRCMDSRTTECMSTFLATAYGAMTVGGLDNRFALLSGKRLSVRGKDPPVRPAASLVSSSSSSSSSASSSVALCRLSLSSVLSTSPLPLTPFAARAPPPGVRTPRATFATAPLWLQCCVLALQGCESLLFRTTHSHACPLSAFGLSDASCRGNGASSSSPLPSLGCASTLQCRAATPLIDKKARREAEISFSCIRLPPLSRLVSDGEAGREASDETATETAQQEGFAFSAHVEEENIPFFAACCDLRYASWSREKAGGETTEREVRDWRPWAVCTTQQGRLREAQMAALGSMDVLSKIADPAWTPVFEEIAELASLLRRLRAFVAFFASPRSLSPGEGQAQCFASSPQTEKSEGKSRVDAFASSSPLSSAVPRGFGLTVGAFVTAVETVLSDFDAFLLSGEVYAHLSPGASSSAACATYRASSLGELSSSCAAFSFVSSPLGLLPRLREWKTRIVFLARICRLDFPREASSRERHRPRERFENLSREERNTGTASLGSQLTEKSQQRRDASTRSRLLQRCTDTWWSFPRGASLLDRIFFFASSVQSEAVYTPQPRGFLSLESLLFSNSQLRTNGRFCRATEKSGSSSLCWTLAVHLLLHCMSPLLNFLENWVFKANMSDPADEFLRASPGALSTVSSPALECMSSRIFRSSGPGDFCGGALPPRDGEFNCACVSSLFSEEPAQPRWADTAARVVGEASQATFVLPSFLLSVQQQIHNSGLLLLILLHASPEAFRAASLASAASLPSAASSRPSAFSSFLAGALAPASRSAAGAIVRGALQKGDANARTCELAVSAPSLTLEAFSHSLDARRGSSPSFFSSQPFAFTSLLSAPSPYSWLPSFVHDEKDRQLPTSLRTTRAGVLEFSVFLRDLLRVERKFRDLRARGLARVARLVEDRQVQVHLADLASEEARRLDRAALHQRIRLSHQTQLLQLQRARVSREMVLVAAALASQKTSCPSLAEVWNEVLRKQREEQKQLLDEQRQAQAAAQRDREKEEEEDCGRRKDSHSSAREERVQAELERQLRDQRREYEQLEEQVKRLQQLHRDLRMSLSSLPQAGEGLKAQNTQWLVGRRAAKTHLESRKLSAGLAHAEHAVQTAAAALASVEQTLERRRERKRSRGDAGDTREEGEASQRSGGRCVVGDLLKDPEIEVKENERGTRLPSSPSVTSSPRPASSSAALPSASSSTEAARNDEPLGNCQRRNSDATAEPETLMTRPGVSPRHPRSSPAPMSTPQEARTTEEERAEEENSDVTRDETREDPKTETRCRPAVSEANQGTTSAWTTTAASSPRAGDSVSSNEEIPQESSQERFQDEELEEGRYEDAGRGLREAGHWQTEMERRGEQGNLNRSIWICIGQAVATQHAIANRAFLAFMGRQHCDLLGALDTVKKFILFGASDSMGQFAVALIAELQKKEKEKLQGAFSAAAAAGGSASDPGWRQSRHAYTGHLGSSLAIHVPRYTERINALFASALAPIRSSASGLCSADGGVVSGLPATPFEVSSSLHGRSRDWSGTSDAGLGFRSKMTVEFRLSEGKPAAGGADVGPDASGNREKAVRGRNVEDLLKDVEVVLHAPFPLTLFFDARISPCPLCVSPLLPSLCEQDTGCMYNRIFQFLTLLSFSLHCIHHVWLQLSRLHRVADARRGRGRLRPRVFLRDGEERFGFSVSPRGVESRRNSASRDGGESDGRGVHSSPIPESHVHASAGLRGESRDAKDASADSWRDDGFLLPPGLYARIWQLSVKVKFVTEALHGYVITDALQAEWTALTRYVQRTVEAALGPPRLRRPSEGISRGASPQSVPPASEASNATLRQRQWNAVVLNSEEGRENAPRPSKARTPAMAPGVRTPQRRRVGEAGGDETPERPEVQDDVAGRTSASESRAKEADAFELFAAHRKTVSSIHTRCLLSPRLAPLHQHVMDVLRASWTLRGLQEQLERDERHLRDLLAPQRKKWSELCRRRCQMQSAIRGVSAEETSVVRASFASFDKTENGNMYQTFQREEEAILAAKRGIERAGVAAGLVAAKQLLKIENLFQTACDGLMAALQKLEPLQLLDALALRLDFNHFYSRQAALKAAGANMERRLREV</sequence>
<dbReference type="GO" id="GO:0043015">
    <property type="term" value="F:gamma-tubulin binding"/>
    <property type="evidence" value="ECO:0007669"/>
    <property type="project" value="InterPro"/>
</dbReference>
<feature type="region of interest" description="Disordered" evidence="6">
    <location>
        <begin position="472"/>
        <end position="498"/>
    </location>
</feature>
<feature type="compositionally biased region" description="Basic and acidic residues" evidence="6">
    <location>
        <begin position="2112"/>
        <end position="2131"/>
    </location>
</feature>
<feature type="region of interest" description="Disordered" evidence="6">
    <location>
        <begin position="651"/>
        <end position="725"/>
    </location>
</feature>
<feature type="compositionally biased region" description="Low complexity" evidence="6">
    <location>
        <begin position="340"/>
        <end position="349"/>
    </location>
</feature>
<feature type="compositionally biased region" description="Low complexity" evidence="6">
    <location>
        <begin position="543"/>
        <end position="586"/>
    </location>
</feature>
<dbReference type="GO" id="GO:0051225">
    <property type="term" value="P:spindle assembly"/>
    <property type="evidence" value="ECO:0007669"/>
    <property type="project" value="TreeGrafter"/>
</dbReference>
<feature type="compositionally biased region" description="Polar residues" evidence="6">
    <location>
        <begin position="2100"/>
        <end position="2111"/>
    </location>
</feature>
<feature type="compositionally biased region" description="Basic and acidic residues" evidence="6">
    <location>
        <begin position="1949"/>
        <end position="1964"/>
    </location>
</feature>
<dbReference type="GO" id="GO:0031122">
    <property type="term" value="P:cytoplasmic microtubule organization"/>
    <property type="evidence" value="ECO:0007669"/>
    <property type="project" value="TreeGrafter"/>
</dbReference>
<gene>
    <name evidence="8" type="ORF">BN1205_033160</name>
</gene>
<feature type="compositionally biased region" description="Basic and acidic residues" evidence="6">
    <location>
        <begin position="1805"/>
        <end position="1823"/>
    </location>
</feature>
<keyword evidence="4" id="KW-0493">Microtubule</keyword>
<evidence type="ECO:0000256" key="4">
    <source>
        <dbReference type="ARBA" id="ARBA00022701"/>
    </source>
</evidence>
<feature type="region of interest" description="Disordered" evidence="6">
    <location>
        <begin position="278"/>
        <end position="413"/>
    </location>
</feature>
<dbReference type="Pfam" id="PF04130">
    <property type="entry name" value="GCP_C_terminal"/>
    <property type="match status" value="1"/>
</dbReference>
<dbReference type="InterPro" id="IPR042241">
    <property type="entry name" value="GCP_C_sf"/>
</dbReference>
<name>A0A0F7USF9_TOXGV</name>
<evidence type="ECO:0000256" key="2">
    <source>
        <dbReference type="ARBA" id="ARBA00010337"/>
    </source>
</evidence>
<feature type="compositionally biased region" description="Basic and acidic residues" evidence="6">
    <location>
        <begin position="350"/>
        <end position="364"/>
    </location>
</feature>
<feature type="region of interest" description="Disordered" evidence="6">
    <location>
        <begin position="1782"/>
        <end position="1823"/>
    </location>
</feature>
<feature type="compositionally biased region" description="Basic and acidic residues" evidence="6">
    <location>
        <begin position="310"/>
        <end position="320"/>
    </location>
</feature>
<feature type="compositionally biased region" description="Basic and acidic residues" evidence="6">
    <location>
        <begin position="2056"/>
        <end position="2072"/>
    </location>
</feature>
<feature type="region of interest" description="Disordered" evidence="6">
    <location>
        <begin position="1"/>
        <end position="49"/>
    </location>
</feature>
<evidence type="ECO:0000313" key="8">
    <source>
        <dbReference type="EMBL" id="CEL72959.1"/>
    </source>
</evidence>
<dbReference type="GO" id="GO:0000922">
    <property type="term" value="C:spindle pole"/>
    <property type="evidence" value="ECO:0007669"/>
    <property type="project" value="InterPro"/>
</dbReference>
<keyword evidence="3" id="KW-0963">Cytoplasm</keyword>
<dbReference type="InterPro" id="IPR007259">
    <property type="entry name" value="GCP"/>
</dbReference>
<evidence type="ECO:0000256" key="1">
    <source>
        <dbReference type="ARBA" id="ARBA00004245"/>
    </source>
</evidence>
<feature type="compositionally biased region" description="Polar residues" evidence="6">
    <location>
        <begin position="1296"/>
        <end position="1308"/>
    </location>
</feature>
<reference evidence="8" key="1">
    <citation type="journal article" date="2015" name="PLoS ONE">
        <title>Comprehensive Evaluation of Toxoplasma gondii VEG and Neospora caninum LIV Genomes with Tachyzoite Stage Transcriptome and Proteome Defines Novel Transcript Features.</title>
        <authorList>
            <person name="Ramaprasad A."/>
            <person name="Mourier T."/>
            <person name="Naeem R."/>
            <person name="Malas T.B."/>
            <person name="Moussa E."/>
            <person name="Panigrahi A."/>
            <person name="Vermont S.J."/>
            <person name="Otto T.D."/>
            <person name="Wastling J."/>
            <person name="Pain A."/>
        </authorList>
    </citation>
    <scope>NUCLEOTIDE SEQUENCE</scope>
    <source>
        <strain evidence="8">VEG</strain>
    </source>
</reference>
<feature type="region of interest" description="Disordered" evidence="6">
    <location>
        <begin position="1911"/>
        <end position="2131"/>
    </location>
</feature>
<protein>
    <recommendedName>
        <fullName evidence="7">Gamma tubulin complex component C-terminal domain-containing protein</fullName>
    </recommendedName>
</protein>
<feature type="compositionally biased region" description="Basic and acidic residues" evidence="6">
    <location>
        <begin position="1924"/>
        <end position="1936"/>
    </location>
</feature>
<keyword evidence="5" id="KW-0206">Cytoskeleton</keyword>
<feature type="region of interest" description="Disordered" evidence="6">
    <location>
        <begin position="850"/>
        <end position="872"/>
    </location>
</feature>
<dbReference type="GO" id="GO:0000278">
    <property type="term" value="P:mitotic cell cycle"/>
    <property type="evidence" value="ECO:0007669"/>
    <property type="project" value="TreeGrafter"/>
</dbReference>
<organism evidence="8">
    <name type="scientific">Toxoplasma gondii (strain ATCC 50861 / VEG)</name>
    <dbReference type="NCBI Taxonomy" id="432359"/>
    <lineage>
        <taxon>Eukaryota</taxon>
        <taxon>Sar</taxon>
        <taxon>Alveolata</taxon>
        <taxon>Apicomplexa</taxon>
        <taxon>Conoidasida</taxon>
        <taxon>Coccidia</taxon>
        <taxon>Eucoccidiorida</taxon>
        <taxon>Eimeriorina</taxon>
        <taxon>Sarcocystidae</taxon>
        <taxon>Toxoplasma</taxon>
    </lineage>
</organism>
<dbReference type="GO" id="GO:0005874">
    <property type="term" value="C:microtubule"/>
    <property type="evidence" value="ECO:0007669"/>
    <property type="project" value="UniProtKB-KW"/>
</dbReference>
<dbReference type="EMBL" id="LN714494">
    <property type="protein sequence ID" value="CEL72959.1"/>
    <property type="molecule type" value="Genomic_DNA"/>
</dbReference>
<feature type="compositionally biased region" description="Polar residues" evidence="6">
    <location>
        <begin position="2608"/>
        <end position="2619"/>
    </location>
</feature>
<comment type="similarity">
    <text evidence="2">Belongs to the TUBGCP family.</text>
</comment>
<feature type="compositionally biased region" description="Basic and acidic residues" evidence="6">
    <location>
        <begin position="2512"/>
        <end position="2524"/>
    </location>
</feature>
<dbReference type="GO" id="GO:0051011">
    <property type="term" value="F:microtubule minus-end binding"/>
    <property type="evidence" value="ECO:0007669"/>
    <property type="project" value="TreeGrafter"/>
</dbReference>